<gene>
    <name evidence="2" type="ORF">O181_105270</name>
</gene>
<proteinExistence type="predicted"/>
<keyword evidence="3" id="KW-1185">Reference proteome</keyword>
<evidence type="ECO:0000259" key="1">
    <source>
        <dbReference type="Pfam" id="PF25597"/>
    </source>
</evidence>
<dbReference type="Pfam" id="PF25597">
    <property type="entry name" value="SH3_retrovirus"/>
    <property type="match status" value="1"/>
</dbReference>
<dbReference type="Proteomes" id="UP000765509">
    <property type="component" value="Unassembled WGS sequence"/>
</dbReference>
<organism evidence="2 3">
    <name type="scientific">Austropuccinia psidii MF-1</name>
    <dbReference type="NCBI Taxonomy" id="1389203"/>
    <lineage>
        <taxon>Eukaryota</taxon>
        <taxon>Fungi</taxon>
        <taxon>Dikarya</taxon>
        <taxon>Basidiomycota</taxon>
        <taxon>Pucciniomycotina</taxon>
        <taxon>Pucciniomycetes</taxon>
        <taxon>Pucciniales</taxon>
        <taxon>Sphaerophragmiaceae</taxon>
        <taxon>Austropuccinia</taxon>
    </lineage>
</organism>
<dbReference type="OrthoDB" id="2518395at2759"/>
<sequence>MAWKFLNSSPLPLSFWSYAYSCATHIHHQLPNRRTAPLSPMERLFSPAQMYPFEAEAIVHVPNEKRGKLDQKGISCRMLTFTHSGNGCIFYDPAARHIFQASSAVFLEYQALPRLLTSRKGKLEYIIKNLHLGKVPISEITEEQDKAVRHLLVTSDIQIPKTLKHTLSSPFASYWCNAVMV</sequence>
<evidence type="ECO:0000313" key="3">
    <source>
        <dbReference type="Proteomes" id="UP000765509"/>
    </source>
</evidence>
<dbReference type="AlphaFoldDB" id="A0A9Q3JQ56"/>
<evidence type="ECO:0000313" key="2">
    <source>
        <dbReference type="EMBL" id="MBW0565555.1"/>
    </source>
</evidence>
<protein>
    <recommendedName>
        <fullName evidence="1">Retroviral polymerase SH3-like domain-containing protein</fullName>
    </recommendedName>
</protein>
<dbReference type="EMBL" id="AVOT02077640">
    <property type="protein sequence ID" value="MBW0565555.1"/>
    <property type="molecule type" value="Genomic_DNA"/>
</dbReference>
<comment type="caution">
    <text evidence="2">The sequence shown here is derived from an EMBL/GenBank/DDBJ whole genome shotgun (WGS) entry which is preliminary data.</text>
</comment>
<accession>A0A9Q3JQ56</accession>
<reference evidence="2" key="1">
    <citation type="submission" date="2021-03" db="EMBL/GenBank/DDBJ databases">
        <title>Draft genome sequence of rust myrtle Austropuccinia psidii MF-1, a brazilian biotype.</title>
        <authorList>
            <person name="Quecine M.C."/>
            <person name="Pachon D.M.R."/>
            <person name="Bonatelli M.L."/>
            <person name="Correr F.H."/>
            <person name="Franceschini L.M."/>
            <person name="Leite T.F."/>
            <person name="Margarido G.R.A."/>
            <person name="Almeida C.A."/>
            <person name="Ferrarezi J.A."/>
            <person name="Labate C.A."/>
        </authorList>
    </citation>
    <scope>NUCLEOTIDE SEQUENCE</scope>
    <source>
        <strain evidence="2">MF-1</strain>
    </source>
</reference>
<feature type="domain" description="Retroviral polymerase SH3-like" evidence="1">
    <location>
        <begin position="56"/>
        <end position="113"/>
    </location>
</feature>
<name>A0A9Q3JQ56_9BASI</name>
<dbReference type="InterPro" id="IPR057670">
    <property type="entry name" value="SH3_retrovirus"/>
</dbReference>